<evidence type="ECO:0000256" key="4">
    <source>
        <dbReference type="ARBA" id="ARBA00022833"/>
    </source>
</evidence>
<dbReference type="InterPro" id="IPR013088">
    <property type="entry name" value="Znf_NHR/GATA"/>
</dbReference>
<feature type="region of interest" description="Disordered" evidence="9">
    <location>
        <begin position="1"/>
        <end position="92"/>
    </location>
</feature>
<reference evidence="11" key="1">
    <citation type="submission" date="2020-03" db="EMBL/GenBank/DDBJ databases">
        <title>FDA dAtabase for Regulatory Grade micrObial Sequences (FDA-ARGOS): Supporting development and validation of Infectious Disease Dx tests.</title>
        <authorList>
            <person name="Campos J."/>
            <person name="Goldberg B."/>
            <person name="Tallon L."/>
            <person name="Sadzewicz L."/>
            <person name="Vavikolanu K."/>
            <person name="Mehta A."/>
            <person name="Aluvathingal J."/>
            <person name="Nadendla S."/>
            <person name="Nandy P."/>
            <person name="Geyer C."/>
            <person name="Yan Y."/>
            <person name="Sichtig H."/>
        </authorList>
    </citation>
    <scope>NUCLEOTIDE SEQUENCE [LARGE SCALE GENOMIC DNA]</scope>
    <source>
        <strain evidence="11">FDAARGOS_652</strain>
    </source>
</reference>
<feature type="region of interest" description="Disordered" evidence="9">
    <location>
        <begin position="647"/>
        <end position="745"/>
    </location>
</feature>
<dbReference type="PRINTS" id="PR00619">
    <property type="entry name" value="GATAZNFINGER"/>
</dbReference>
<feature type="region of interest" description="Disordered" evidence="9">
    <location>
        <begin position="542"/>
        <end position="603"/>
    </location>
</feature>
<dbReference type="CDD" id="cd00202">
    <property type="entry name" value="ZnF_GATA"/>
    <property type="match status" value="1"/>
</dbReference>
<feature type="compositionally biased region" description="Polar residues" evidence="9">
    <location>
        <begin position="238"/>
        <end position="250"/>
    </location>
</feature>
<feature type="compositionally biased region" description="Polar residues" evidence="9">
    <location>
        <begin position="585"/>
        <end position="603"/>
    </location>
</feature>
<dbReference type="Proteomes" id="UP000590412">
    <property type="component" value="Unassembled WGS sequence"/>
</dbReference>
<organism evidence="11 12">
    <name type="scientific">Candida parapsilosis</name>
    <name type="common">Yeast</name>
    <dbReference type="NCBI Taxonomy" id="5480"/>
    <lineage>
        <taxon>Eukaryota</taxon>
        <taxon>Fungi</taxon>
        <taxon>Dikarya</taxon>
        <taxon>Ascomycota</taxon>
        <taxon>Saccharomycotina</taxon>
        <taxon>Pichiomycetes</taxon>
        <taxon>Debaryomycetaceae</taxon>
        <taxon>Candida/Lodderomyces clade</taxon>
        <taxon>Candida</taxon>
    </lineage>
</organism>
<feature type="region of interest" description="Disordered" evidence="9">
    <location>
        <begin position="187"/>
        <end position="250"/>
    </location>
</feature>
<evidence type="ECO:0000313" key="11">
    <source>
        <dbReference type="EMBL" id="KAF6048682.1"/>
    </source>
</evidence>
<evidence type="ECO:0000256" key="8">
    <source>
        <dbReference type="PROSITE-ProRule" id="PRU00094"/>
    </source>
</evidence>
<dbReference type="Pfam" id="PF00320">
    <property type="entry name" value="GATA"/>
    <property type="match status" value="1"/>
</dbReference>
<keyword evidence="4" id="KW-0862">Zinc</keyword>
<evidence type="ECO:0000256" key="5">
    <source>
        <dbReference type="ARBA" id="ARBA00023015"/>
    </source>
</evidence>
<dbReference type="FunFam" id="3.30.50.10:FF:000007">
    <property type="entry name" value="Nitrogen regulatory AreA, N-terminal"/>
    <property type="match status" value="1"/>
</dbReference>
<dbReference type="GO" id="GO:0005634">
    <property type="term" value="C:nucleus"/>
    <property type="evidence" value="ECO:0007669"/>
    <property type="project" value="UniProtKB-SubCell"/>
</dbReference>
<evidence type="ECO:0000256" key="6">
    <source>
        <dbReference type="ARBA" id="ARBA00023163"/>
    </source>
</evidence>
<feature type="compositionally biased region" description="Basic and acidic residues" evidence="9">
    <location>
        <begin position="34"/>
        <end position="48"/>
    </location>
</feature>
<feature type="compositionally biased region" description="Low complexity" evidence="9">
    <location>
        <begin position="714"/>
        <end position="725"/>
    </location>
</feature>
<keyword evidence="3 8" id="KW-0863">Zinc-finger</keyword>
<name>A0A8X7NI86_CANPA</name>
<dbReference type="InterPro" id="IPR000679">
    <property type="entry name" value="Znf_GATA"/>
</dbReference>
<evidence type="ECO:0000256" key="1">
    <source>
        <dbReference type="ARBA" id="ARBA00004123"/>
    </source>
</evidence>
<feature type="compositionally biased region" description="Polar residues" evidence="9">
    <location>
        <begin position="731"/>
        <end position="745"/>
    </location>
</feature>
<feature type="compositionally biased region" description="Polar residues" evidence="9">
    <location>
        <begin position="197"/>
        <end position="211"/>
    </location>
</feature>
<dbReference type="PROSITE" id="PS50114">
    <property type="entry name" value="GATA_ZN_FINGER_2"/>
    <property type="match status" value="1"/>
</dbReference>
<sequence>MTSSPAAINDDSPSSLLSAQMQARRRHQQQAYEWRSKAGHGHDIKDKLQSNSRNQSTTTTAKHQSSQPSSPTLRMKFKFNPKDIKGGTTGGNDINLSQLLTSEYDHVENLWKLYNKARDSLPYNTRMENLTWRMMHLTSKSSYNRCRVETRTHQQEPQSRDRINHDNAWLDDVDILDMFGDKTLQSDSMNRYGISTPPLQSTVQSKNSTHTRSYHQQSQVQSHQHSTSTSSSTKSYSPNTNHLNFKSNSINPNDDNFDYVSHIKNLGAGSFASPRNTDRSNRDTGDYGSGGGMTSISNIPKKRSAQFSPLFSAIGSQHQHQQQQGRTISNLSQQLHDYDKFGLELSGHHYEQHQGSTSLPSRNTHSFQYPQVSSSSFEFSLDPLAFEGPNDNFRDVNMNSMSGSFASSYEKPLFDDFVHSPTTNSGVESLSSSLSTIIPSSTQLSSMSQPTSVNPRRSITATPSNLLRQESLVSLPEYADFHNSYPNRSHYMNDTFMNRSTMVTPIQQHQQQFSRSLNQNEPFINSSLPNHTDIKITLPSQTSHNFFDDASGPSPPPGKKTRKPKSTKQISKGKFQSDANEGDSNRTSTSNPSESGQTCSNCQTKTTPLWRRNPEGQPLCNACGLFLKLHGVTRPLSLKTDIIKKRQRTTTTTTTGTKKDDNDGDDLNPTSLKKDDRRSSNPASSSSSFSGVRKTRRPSIKRNKSSTKVAENVLSRNINRSLSSSPMNVPPGTTTSATSFANAPSQKLSYNESVVDNSGLGNEYDWLRY</sequence>
<comment type="subcellular location">
    <subcellularLocation>
        <location evidence="1">Nucleus</location>
    </subcellularLocation>
</comment>
<feature type="compositionally biased region" description="Low complexity" evidence="9">
    <location>
        <begin position="214"/>
        <end position="237"/>
    </location>
</feature>
<evidence type="ECO:0000313" key="12">
    <source>
        <dbReference type="Proteomes" id="UP000590412"/>
    </source>
</evidence>
<feature type="domain" description="GATA-type" evidence="10">
    <location>
        <begin position="593"/>
        <end position="646"/>
    </location>
</feature>
<dbReference type="Pfam" id="PF08550">
    <property type="entry name" value="GATA_AreA"/>
    <property type="match status" value="1"/>
</dbReference>
<dbReference type="PROSITE" id="PS00344">
    <property type="entry name" value="GATA_ZN_FINGER_1"/>
    <property type="match status" value="1"/>
</dbReference>
<proteinExistence type="predicted"/>
<dbReference type="PANTHER" id="PTHR10071">
    <property type="entry name" value="TRANSCRIPTION FACTOR GATA FAMILY MEMBER"/>
    <property type="match status" value="1"/>
</dbReference>
<dbReference type="Gene3D" id="3.30.50.10">
    <property type="entry name" value="Erythroid Transcription Factor GATA-1, subunit A"/>
    <property type="match status" value="1"/>
</dbReference>
<feature type="compositionally biased region" description="Low complexity" evidence="9">
    <location>
        <begin position="680"/>
        <end position="690"/>
    </location>
</feature>
<keyword evidence="5" id="KW-0805">Transcription regulation</keyword>
<protein>
    <submittedName>
        <fullName evidence="11">GATA zinc finger family protein</fullName>
    </submittedName>
</protein>
<feature type="region of interest" description="Disordered" evidence="9">
    <location>
        <begin position="268"/>
        <end position="299"/>
    </location>
</feature>
<dbReference type="InterPro" id="IPR039355">
    <property type="entry name" value="Transcription_factor_GATA"/>
</dbReference>
<evidence type="ECO:0000256" key="7">
    <source>
        <dbReference type="ARBA" id="ARBA00023242"/>
    </source>
</evidence>
<dbReference type="GO" id="GO:0008270">
    <property type="term" value="F:zinc ion binding"/>
    <property type="evidence" value="ECO:0007669"/>
    <property type="project" value="UniProtKB-KW"/>
</dbReference>
<dbReference type="SUPFAM" id="SSF57716">
    <property type="entry name" value="Glucocorticoid receptor-like (DNA-binding domain)"/>
    <property type="match status" value="1"/>
</dbReference>
<dbReference type="PANTHER" id="PTHR10071:SF281">
    <property type="entry name" value="BOX A-BINDING FACTOR-RELATED"/>
    <property type="match status" value="1"/>
</dbReference>
<dbReference type="EMBL" id="JABWAB010000006">
    <property type="protein sequence ID" value="KAF6048682.1"/>
    <property type="molecule type" value="Genomic_DNA"/>
</dbReference>
<evidence type="ECO:0000259" key="10">
    <source>
        <dbReference type="PROSITE" id="PS50114"/>
    </source>
</evidence>
<keyword evidence="6" id="KW-0804">Transcription</keyword>
<feature type="compositionally biased region" description="Basic and acidic residues" evidence="9">
    <location>
        <begin position="276"/>
        <end position="285"/>
    </location>
</feature>
<dbReference type="GO" id="GO:0000981">
    <property type="term" value="F:DNA-binding transcription factor activity, RNA polymerase II-specific"/>
    <property type="evidence" value="ECO:0007669"/>
    <property type="project" value="TreeGrafter"/>
</dbReference>
<feature type="compositionally biased region" description="Polar residues" evidence="9">
    <location>
        <begin position="49"/>
        <end position="72"/>
    </location>
</feature>
<feature type="compositionally biased region" description="Polar residues" evidence="9">
    <location>
        <begin position="1"/>
        <end position="18"/>
    </location>
</feature>
<feature type="compositionally biased region" description="Basic residues" evidence="9">
    <location>
        <begin position="693"/>
        <end position="705"/>
    </location>
</feature>
<dbReference type="GO" id="GO:0000978">
    <property type="term" value="F:RNA polymerase II cis-regulatory region sequence-specific DNA binding"/>
    <property type="evidence" value="ECO:0007669"/>
    <property type="project" value="TreeGrafter"/>
</dbReference>
<keyword evidence="2" id="KW-0479">Metal-binding</keyword>
<evidence type="ECO:0000256" key="3">
    <source>
        <dbReference type="ARBA" id="ARBA00022771"/>
    </source>
</evidence>
<evidence type="ECO:0000256" key="9">
    <source>
        <dbReference type="SAM" id="MobiDB-lite"/>
    </source>
</evidence>
<dbReference type="GO" id="GO:0000122">
    <property type="term" value="P:negative regulation of transcription by RNA polymerase II"/>
    <property type="evidence" value="ECO:0007669"/>
    <property type="project" value="TreeGrafter"/>
</dbReference>
<accession>A0A8X7NI86</accession>
<comment type="caution">
    <text evidence="11">The sequence shown here is derived from an EMBL/GenBank/DDBJ whole genome shotgun (WGS) entry which is preliminary data.</text>
</comment>
<gene>
    <name evidence="11" type="ORF">FOB60_004066</name>
</gene>
<dbReference type="InterPro" id="IPR013860">
    <property type="entry name" value="AreA_GATA"/>
</dbReference>
<dbReference type="SMART" id="SM00401">
    <property type="entry name" value="ZnF_GATA"/>
    <property type="match status" value="1"/>
</dbReference>
<keyword evidence="7" id="KW-0539">Nucleus</keyword>
<dbReference type="GO" id="GO:0045944">
    <property type="term" value="P:positive regulation of transcription by RNA polymerase II"/>
    <property type="evidence" value="ECO:0007669"/>
    <property type="project" value="TreeGrafter"/>
</dbReference>
<evidence type="ECO:0000256" key="2">
    <source>
        <dbReference type="ARBA" id="ARBA00022723"/>
    </source>
</evidence>
<dbReference type="AlphaFoldDB" id="A0A8X7NI86"/>